<keyword evidence="3" id="KW-0732">Signal</keyword>
<reference evidence="8 9" key="1">
    <citation type="submission" date="2016-12" db="EMBL/GenBank/DDBJ databases">
        <title>Thioflexothrix psekupsii D3 genome sequencing and assembly.</title>
        <authorList>
            <person name="Fomenkov A."/>
            <person name="Vincze T."/>
            <person name="Grabovich M."/>
            <person name="Anton B.P."/>
            <person name="Dubinina G."/>
            <person name="Orlova M."/>
            <person name="Belousova E."/>
            <person name="Roberts R.J."/>
        </authorList>
    </citation>
    <scope>NUCLEOTIDE SEQUENCE [LARGE SCALE GENOMIC DNA]</scope>
    <source>
        <strain evidence="8">D3</strain>
    </source>
</reference>
<name>A0A251X9D9_9GAMM</name>
<dbReference type="PROSITE" id="PS00134">
    <property type="entry name" value="TRYPSIN_HIS"/>
    <property type="match status" value="1"/>
</dbReference>
<evidence type="ECO:0000256" key="4">
    <source>
        <dbReference type="ARBA" id="ARBA00023157"/>
    </source>
</evidence>
<dbReference type="FunFam" id="2.40.10.10:FF:000068">
    <property type="entry name" value="transmembrane protease serine 2"/>
    <property type="match status" value="1"/>
</dbReference>
<feature type="domain" description="Fibronectin type-III" evidence="7">
    <location>
        <begin position="298"/>
        <end position="388"/>
    </location>
</feature>
<proteinExistence type="predicted"/>
<dbReference type="EMBL" id="MSLT01000012">
    <property type="protein sequence ID" value="OUD14122.1"/>
    <property type="molecule type" value="Genomic_DNA"/>
</dbReference>
<accession>A0A251X9D9</accession>
<dbReference type="InterPro" id="IPR001254">
    <property type="entry name" value="Trypsin_dom"/>
</dbReference>
<dbReference type="SUPFAM" id="SSF50494">
    <property type="entry name" value="Trypsin-like serine proteases"/>
    <property type="match status" value="1"/>
</dbReference>
<dbReference type="CDD" id="cd00190">
    <property type="entry name" value="Tryp_SPc"/>
    <property type="match status" value="1"/>
</dbReference>
<dbReference type="GO" id="GO:0004252">
    <property type="term" value="F:serine-type endopeptidase activity"/>
    <property type="evidence" value="ECO:0007669"/>
    <property type="project" value="InterPro"/>
</dbReference>
<dbReference type="Gene3D" id="2.60.40.10">
    <property type="entry name" value="Immunoglobulins"/>
    <property type="match status" value="1"/>
</dbReference>
<comment type="subcellular location">
    <subcellularLocation>
        <location evidence="1">Secreted</location>
    </subcellularLocation>
</comment>
<evidence type="ECO:0000256" key="1">
    <source>
        <dbReference type="ARBA" id="ARBA00004613"/>
    </source>
</evidence>
<dbReference type="PRINTS" id="PR00722">
    <property type="entry name" value="CHYMOTRYPSIN"/>
</dbReference>
<evidence type="ECO:0000259" key="6">
    <source>
        <dbReference type="PROSITE" id="PS50240"/>
    </source>
</evidence>
<dbReference type="Pfam" id="PF00089">
    <property type="entry name" value="Trypsin"/>
    <property type="match status" value="1"/>
</dbReference>
<evidence type="ECO:0000313" key="9">
    <source>
        <dbReference type="Proteomes" id="UP000194798"/>
    </source>
</evidence>
<dbReference type="SUPFAM" id="SSF49265">
    <property type="entry name" value="Fibronectin type III"/>
    <property type="match status" value="1"/>
</dbReference>
<keyword evidence="9" id="KW-1185">Reference proteome</keyword>
<comment type="caution">
    <text evidence="8">The sequence shown here is derived from an EMBL/GenBank/DDBJ whole genome shotgun (WGS) entry which is preliminary data.</text>
</comment>
<dbReference type="InterPro" id="IPR003961">
    <property type="entry name" value="FN3_dom"/>
</dbReference>
<dbReference type="InterPro" id="IPR043504">
    <property type="entry name" value="Peptidase_S1_PA_chymotrypsin"/>
</dbReference>
<protein>
    <recommendedName>
        <fullName evidence="10">Peptidase S1 domain-containing protein</fullName>
    </recommendedName>
</protein>
<dbReference type="InterPro" id="IPR018114">
    <property type="entry name" value="TRYPSIN_HIS"/>
</dbReference>
<dbReference type="PROSITE" id="PS50853">
    <property type="entry name" value="FN3"/>
    <property type="match status" value="1"/>
</dbReference>
<dbReference type="SMART" id="SM00020">
    <property type="entry name" value="Tryp_SPc"/>
    <property type="match status" value="1"/>
</dbReference>
<dbReference type="OrthoDB" id="9813836at2"/>
<dbReference type="CDD" id="cd00063">
    <property type="entry name" value="FN3"/>
    <property type="match status" value="1"/>
</dbReference>
<dbReference type="PANTHER" id="PTHR24253:SF153">
    <property type="entry name" value="SERINE PROTEASE HEPSIN"/>
    <property type="match status" value="1"/>
</dbReference>
<dbReference type="FunFam" id="2.40.10.10:FF:000054">
    <property type="entry name" value="Complement C1r subcomponent"/>
    <property type="match status" value="1"/>
</dbReference>
<feature type="domain" description="Peptidase S1" evidence="6">
    <location>
        <begin position="36"/>
        <end position="277"/>
    </location>
</feature>
<gene>
    <name evidence="8" type="ORF">TPSD3_07245</name>
</gene>
<dbReference type="InterPro" id="IPR001314">
    <property type="entry name" value="Peptidase_S1A"/>
</dbReference>
<sequence length="388" mass="42503">MNRNFFYQNTLKITLILVIFVSFMTQLVAQERQARVVGGQPVAQGEYPWTLALVEAGKTAVTGHYCGASLIAPTWAVTAAHCLSDPPRRDYMPADVQVVAAHVDLQQTLLLDVKQIIVHPDFSFNILENDIALLELAEPVDLPIVTLLDEADYSLPTTLSATVLGWGSTSNLGRYPDTLMAVSMPLLDNELCEKLLVDGKVIQSGELLPSMLCAGGMNLGRDSCTADSGGPLIIHNPNDDTIVQIGLVSYGADRCGYFPGVYTRLSAFQEFIKSHVAEVQFTSLDPLFGVCQEGITPVPESPSLTVSVAGNDAELLWTAPKFAEGYTLFYLPFNYRDLSELNSLDLGQQIFLKGHLEQPQNYYVAIQAYNCSGESRLSNVGLLWFSHF</sequence>
<organism evidence="8 9">
    <name type="scientific">Thioflexithrix psekupsensis</name>
    <dbReference type="NCBI Taxonomy" id="1570016"/>
    <lineage>
        <taxon>Bacteria</taxon>
        <taxon>Pseudomonadati</taxon>
        <taxon>Pseudomonadota</taxon>
        <taxon>Gammaproteobacteria</taxon>
        <taxon>Thiotrichales</taxon>
        <taxon>Thioflexithrix</taxon>
    </lineage>
</organism>
<dbReference type="InterPro" id="IPR036116">
    <property type="entry name" value="FN3_sf"/>
</dbReference>
<dbReference type="Proteomes" id="UP000194798">
    <property type="component" value="Unassembled WGS sequence"/>
</dbReference>
<dbReference type="AlphaFoldDB" id="A0A251X9D9"/>
<evidence type="ECO:0008006" key="10">
    <source>
        <dbReference type="Google" id="ProtNLM"/>
    </source>
</evidence>
<dbReference type="Gene3D" id="2.40.10.10">
    <property type="entry name" value="Trypsin-like serine proteases"/>
    <property type="match status" value="1"/>
</dbReference>
<evidence type="ECO:0000313" key="8">
    <source>
        <dbReference type="EMBL" id="OUD14122.1"/>
    </source>
</evidence>
<dbReference type="GO" id="GO:0006508">
    <property type="term" value="P:proteolysis"/>
    <property type="evidence" value="ECO:0007669"/>
    <property type="project" value="InterPro"/>
</dbReference>
<keyword evidence="2" id="KW-0964">Secreted</keyword>
<keyword evidence="5" id="KW-0325">Glycoprotein</keyword>
<evidence type="ECO:0000256" key="5">
    <source>
        <dbReference type="ARBA" id="ARBA00023180"/>
    </source>
</evidence>
<dbReference type="PROSITE" id="PS50240">
    <property type="entry name" value="TRYPSIN_DOM"/>
    <property type="match status" value="1"/>
</dbReference>
<dbReference type="InterPro" id="IPR009003">
    <property type="entry name" value="Peptidase_S1_PA"/>
</dbReference>
<keyword evidence="4" id="KW-1015">Disulfide bond</keyword>
<evidence type="ECO:0000259" key="7">
    <source>
        <dbReference type="PROSITE" id="PS50853"/>
    </source>
</evidence>
<dbReference type="GO" id="GO:0005576">
    <property type="term" value="C:extracellular region"/>
    <property type="evidence" value="ECO:0007669"/>
    <property type="project" value="UniProtKB-SubCell"/>
</dbReference>
<evidence type="ECO:0000256" key="2">
    <source>
        <dbReference type="ARBA" id="ARBA00022525"/>
    </source>
</evidence>
<dbReference type="PANTHER" id="PTHR24253">
    <property type="entry name" value="TRANSMEMBRANE PROTEASE SERINE"/>
    <property type="match status" value="1"/>
</dbReference>
<dbReference type="InterPro" id="IPR013783">
    <property type="entry name" value="Ig-like_fold"/>
</dbReference>
<evidence type="ECO:0000256" key="3">
    <source>
        <dbReference type="ARBA" id="ARBA00022729"/>
    </source>
</evidence>